<name>A0ABN1HDA7_9ACTN</name>
<dbReference type="InterPro" id="IPR001647">
    <property type="entry name" value="HTH_TetR"/>
</dbReference>
<accession>A0ABN1HDA7</accession>
<sequence length="208" mass="23425">MTSSPAPVLNRRSIARTALNLMDRDGFAAFSLPRLGDELGVRTPSLYHHFRDRADVLEEVAKTIVLDTEVPETIPGEPWPEYFVKFSLNFRRTILRHRRAAPVLLQFLPRGMLLRRYEIVASQVAQHPDVPDRRHLLFMDGLEKLTLGSALVEAVALDGPRDNPFPTANEDEHPALMAAIRANELDAERLFVDQIRAFLAGVPVLDVT</sequence>
<organism evidence="4 5">
    <name type="scientific">Sporichthya brevicatena</name>
    <dbReference type="NCBI Taxonomy" id="171442"/>
    <lineage>
        <taxon>Bacteria</taxon>
        <taxon>Bacillati</taxon>
        <taxon>Actinomycetota</taxon>
        <taxon>Actinomycetes</taxon>
        <taxon>Sporichthyales</taxon>
        <taxon>Sporichthyaceae</taxon>
        <taxon>Sporichthya</taxon>
    </lineage>
</organism>
<dbReference type="PROSITE" id="PS50977">
    <property type="entry name" value="HTH_TETR_2"/>
    <property type="match status" value="1"/>
</dbReference>
<dbReference type="Gene3D" id="1.10.357.10">
    <property type="entry name" value="Tetracycline Repressor, domain 2"/>
    <property type="match status" value="1"/>
</dbReference>
<keyword evidence="1 2" id="KW-0238">DNA-binding</keyword>
<dbReference type="InterPro" id="IPR009057">
    <property type="entry name" value="Homeodomain-like_sf"/>
</dbReference>
<feature type="domain" description="HTH tetR-type" evidence="3">
    <location>
        <begin position="8"/>
        <end position="68"/>
    </location>
</feature>
<dbReference type="InterPro" id="IPR003012">
    <property type="entry name" value="Tet_transcr_reg_TetR"/>
</dbReference>
<protein>
    <recommendedName>
        <fullName evidence="3">HTH tetR-type domain-containing protein</fullName>
    </recommendedName>
</protein>
<dbReference type="EMBL" id="BAAAHE010000068">
    <property type="protein sequence ID" value="GAA0639306.1"/>
    <property type="molecule type" value="Genomic_DNA"/>
</dbReference>
<feature type="DNA-binding region" description="H-T-H motif" evidence="2">
    <location>
        <begin position="31"/>
        <end position="50"/>
    </location>
</feature>
<dbReference type="RefSeq" id="WP_344609896.1">
    <property type="nucleotide sequence ID" value="NZ_BAAAHE010000068.1"/>
</dbReference>
<dbReference type="PRINTS" id="PR00400">
    <property type="entry name" value="TETREPRESSOR"/>
</dbReference>
<dbReference type="Pfam" id="PF00440">
    <property type="entry name" value="TetR_N"/>
    <property type="match status" value="1"/>
</dbReference>
<evidence type="ECO:0000313" key="5">
    <source>
        <dbReference type="Proteomes" id="UP001500957"/>
    </source>
</evidence>
<evidence type="ECO:0000256" key="2">
    <source>
        <dbReference type="PROSITE-ProRule" id="PRU00335"/>
    </source>
</evidence>
<gene>
    <name evidence="4" type="ORF">GCM10009547_49290</name>
</gene>
<dbReference type="InterPro" id="IPR036271">
    <property type="entry name" value="Tet_transcr_reg_TetR-rel_C_sf"/>
</dbReference>
<evidence type="ECO:0000256" key="1">
    <source>
        <dbReference type="ARBA" id="ARBA00023125"/>
    </source>
</evidence>
<dbReference type="SUPFAM" id="SSF46689">
    <property type="entry name" value="Homeodomain-like"/>
    <property type="match status" value="1"/>
</dbReference>
<reference evidence="4 5" key="1">
    <citation type="journal article" date="2019" name="Int. J. Syst. Evol. Microbiol.">
        <title>The Global Catalogue of Microorganisms (GCM) 10K type strain sequencing project: providing services to taxonomists for standard genome sequencing and annotation.</title>
        <authorList>
            <consortium name="The Broad Institute Genomics Platform"/>
            <consortium name="The Broad Institute Genome Sequencing Center for Infectious Disease"/>
            <person name="Wu L."/>
            <person name="Ma J."/>
        </authorList>
    </citation>
    <scope>NUCLEOTIDE SEQUENCE [LARGE SCALE GENOMIC DNA]</scope>
    <source>
        <strain evidence="4 5">JCM 10671</strain>
    </source>
</reference>
<proteinExistence type="predicted"/>
<keyword evidence="5" id="KW-1185">Reference proteome</keyword>
<evidence type="ECO:0000313" key="4">
    <source>
        <dbReference type="EMBL" id="GAA0639306.1"/>
    </source>
</evidence>
<evidence type="ECO:0000259" key="3">
    <source>
        <dbReference type="PROSITE" id="PS50977"/>
    </source>
</evidence>
<dbReference type="Proteomes" id="UP001500957">
    <property type="component" value="Unassembled WGS sequence"/>
</dbReference>
<dbReference type="SUPFAM" id="SSF48498">
    <property type="entry name" value="Tetracyclin repressor-like, C-terminal domain"/>
    <property type="match status" value="1"/>
</dbReference>
<comment type="caution">
    <text evidence="4">The sequence shown here is derived from an EMBL/GenBank/DDBJ whole genome shotgun (WGS) entry which is preliminary data.</text>
</comment>